<keyword evidence="2" id="KW-1185">Reference proteome</keyword>
<dbReference type="Proteomes" id="UP000636479">
    <property type="component" value="Unassembled WGS sequence"/>
</dbReference>
<gene>
    <name evidence="1" type="ORF">MIND_01377200</name>
</gene>
<comment type="caution">
    <text evidence="1">The sequence shown here is derived from an EMBL/GenBank/DDBJ whole genome shotgun (WGS) entry which is preliminary data.</text>
</comment>
<dbReference type="EMBL" id="JACAZF010000017">
    <property type="protein sequence ID" value="KAF7289161.1"/>
    <property type="molecule type" value="Genomic_DNA"/>
</dbReference>
<dbReference type="AlphaFoldDB" id="A0A8H6RY89"/>
<name>A0A8H6RY89_9AGAR</name>
<sequence length="530" mass="59176">MAIFPAELWEIVFDLLLTDNTLLTLAAVCRQFNTRCIELFLHHRGVSLDAILSANPASLDSDSLTALAIYAPQEDLPFKMLTCVALDSYDCPRLIVCLDNIIRRSPKLHVLSLSFSVDLFGLPAHESQAALAQLCGLISRFANRGKSTTSRKADPVFILTPDTMFTCSVRDVADWKLHNWEFNPPQPRRKLWFEKQKAENLKRSTAPAGTTTRVYSGGIANIPVLHRLISVDVRFIPSSNNFLVVLNPSRIRFLSLNPHAVDIASEQCIQAVLDHALLPEFRFLYLLTVVGLGPTQLHRFLTNHPSTCRITYSMRVATASKSGPKSIFGPPMRHPSLQHLALHIPDHPDPQGHSLIAGLVDSPYLNTLDISFLSYTPNPAVQTDNILGALECLSTSQRQNIQLIMFIHGPRDFSIFQKAARYTTRAGALSELSCAWANEPRGLQLAQRLDCVAKMEVTVLSAPIGRRLLRWCSLLPMLQQIKFRLMIKYLRGVSKRNRLTGQEMGTAREQFLAEAMEALPHVATVLCEVT</sequence>
<evidence type="ECO:0000313" key="2">
    <source>
        <dbReference type="Proteomes" id="UP000636479"/>
    </source>
</evidence>
<protein>
    <recommendedName>
        <fullName evidence="3">F-box domain-containing protein</fullName>
    </recommendedName>
</protein>
<reference evidence="1" key="1">
    <citation type="submission" date="2020-05" db="EMBL/GenBank/DDBJ databases">
        <title>Mycena genomes resolve the evolution of fungal bioluminescence.</title>
        <authorList>
            <person name="Tsai I.J."/>
        </authorList>
    </citation>
    <scope>NUCLEOTIDE SEQUENCE</scope>
    <source>
        <strain evidence="1">171206Taipei</strain>
    </source>
</reference>
<proteinExistence type="predicted"/>
<organism evidence="1 2">
    <name type="scientific">Mycena indigotica</name>
    <dbReference type="NCBI Taxonomy" id="2126181"/>
    <lineage>
        <taxon>Eukaryota</taxon>
        <taxon>Fungi</taxon>
        <taxon>Dikarya</taxon>
        <taxon>Basidiomycota</taxon>
        <taxon>Agaricomycotina</taxon>
        <taxon>Agaricomycetes</taxon>
        <taxon>Agaricomycetidae</taxon>
        <taxon>Agaricales</taxon>
        <taxon>Marasmiineae</taxon>
        <taxon>Mycenaceae</taxon>
        <taxon>Mycena</taxon>
    </lineage>
</organism>
<dbReference type="OrthoDB" id="3060100at2759"/>
<evidence type="ECO:0000313" key="1">
    <source>
        <dbReference type="EMBL" id="KAF7289161.1"/>
    </source>
</evidence>
<accession>A0A8H6RY89</accession>
<evidence type="ECO:0008006" key="3">
    <source>
        <dbReference type="Google" id="ProtNLM"/>
    </source>
</evidence>
<dbReference type="RefSeq" id="XP_037213192.1">
    <property type="nucleotide sequence ID" value="XM_037370191.1"/>
</dbReference>
<dbReference type="GeneID" id="59352707"/>